<evidence type="ECO:0000256" key="1">
    <source>
        <dbReference type="SAM" id="Phobius"/>
    </source>
</evidence>
<reference evidence="2" key="1">
    <citation type="submission" date="2013-07" db="EMBL/GenBank/DDBJ databases">
        <title>The genome of Eucalyptus grandis.</title>
        <authorList>
            <person name="Schmutz J."/>
            <person name="Hayes R."/>
            <person name="Myburg A."/>
            <person name="Tuskan G."/>
            <person name="Grattapaglia D."/>
            <person name="Rokhsar D.S."/>
        </authorList>
    </citation>
    <scope>NUCLEOTIDE SEQUENCE</scope>
    <source>
        <tissue evidence="2">Leaf extractions</tissue>
    </source>
</reference>
<evidence type="ECO:0000313" key="2">
    <source>
        <dbReference type="EMBL" id="KCW76381.1"/>
    </source>
</evidence>
<dbReference type="Gramene" id="KCW76381">
    <property type="protein sequence ID" value="KCW76381"/>
    <property type="gene ID" value="EUGRSUZ_D00761"/>
</dbReference>
<proteinExistence type="predicted"/>
<dbReference type="AlphaFoldDB" id="A0A059CDY7"/>
<keyword evidence="1" id="KW-0812">Transmembrane</keyword>
<protein>
    <submittedName>
        <fullName evidence="2">Uncharacterized protein</fullName>
    </submittedName>
</protein>
<sequence>MTNFFLVRCLISTPETLINKILNLFTCIFPQQQELSHGAFGNYVYLNVGIQIFCFYWVILNKCRRTTHN</sequence>
<gene>
    <name evidence="2" type="ORF">EUGRSUZ_D00761</name>
</gene>
<keyword evidence="1" id="KW-0472">Membrane</keyword>
<name>A0A059CDY7_EUCGR</name>
<dbReference type="InParanoid" id="A0A059CDY7"/>
<organism evidence="2">
    <name type="scientific">Eucalyptus grandis</name>
    <name type="common">Flooded gum</name>
    <dbReference type="NCBI Taxonomy" id="71139"/>
    <lineage>
        <taxon>Eukaryota</taxon>
        <taxon>Viridiplantae</taxon>
        <taxon>Streptophyta</taxon>
        <taxon>Embryophyta</taxon>
        <taxon>Tracheophyta</taxon>
        <taxon>Spermatophyta</taxon>
        <taxon>Magnoliopsida</taxon>
        <taxon>eudicotyledons</taxon>
        <taxon>Gunneridae</taxon>
        <taxon>Pentapetalae</taxon>
        <taxon>rosids</taxon>
        <taxon>malvids</taxon>
        <taxon>Myrtales</taxon>
        <taxon>Myrtaceae</taxon>
        <taxon>Myrtoideae</taxon>
        <taxon>Eucalypteae</taxon>
        <taxon>Eucalyptus</taxon>
    </lineage>
</organism>
<accession>A0A059CDY7</accession>
<keyword evidence="1" id="KW-1133">Transmembrane helix</keyword>
<dbReference type="EMBL" id="KK198756">
    <property type="protein sequence ID" value="KCW76381.1"/>
    <property type="molecule type" value="Genomic_DNA"/>
</dbReference>
<feature type="transmembrane region" description="Helical" evidence="1">
    <location>
        <begin position="43"/>
        <end position="60"/>
    </location>
</feature>